<dbReference type="InterPro" id="IPR012337">
    <property type="entry name" value="RNaseH-like_sf"/>
</dbReference>
<feature type="non-terminal residue" evidence="2">
    <location>
        <position position="167"/>
    </location>
</feature>
<dbReference type="SUPFAM" id="SSF53098">
    <property type="entry name" value="Ribonuclease H-like"/>
    <property type="match status" value="1"/>
</dbReference>
<dbReference type="KEGG" id="sliu:111364391"/>
<sequence length="167" mass="18487">MATRAVHIEVVSDLTTEGFLAAFKRFVSRRGHCRHIWSDNGTNFVGAAKELQMLFNQQSSMYKDIAAALANSQTEWHFIPPHAPNFGGLWEAGVKSVKHHLKRVIGDSTLTFEELSTVLSQIEACLNSRPLSQGSSDPEDPVPLTPGHFLVGHPLVMVPDYNYESVT</sequence>
<organism evidence="1 2">
    <name type="scientific">Spodoptera litura</name>
    <name type="common">Asian cotton leafworm</name>
    <dbReference type="NCBI Taxonomy" id="69820"/>
    <lineage>
        <taxon>Eukaryota</taxon>
        <taxon>Metazoa</taxon>
        <taxon>Ecdysozoa</taxon>
        <taxon>Arthropoda</taxon>
        <taxon>Hexapoda</taxon>
        <taxon>Insecta</taxon>
        <taxon>Pterygota</taxon>
        <taxon>Neoptera</taxon>
        <taxon>Endopterygota</taxon>
        <taxon>Lepidoptera</taxon>
        <taxon>Glossata</taxon>
        <taxon>Ditrysia</taxon>
        <taxon>Noctuoidea</taxon>
        <taxon>Noctuidae</taxon>
        <taxon>Amphipyrinae</taxon>
        <taxon>Spodoptera</taxon>
    </lineage>
</organism>
<evidence type="ECO:0000313" key="2">
    <source>
        <dbReference type="RefSeq" id="XP_022837004.1"/>
    </source>
</evidence>
<dbReference type="RefSeq" id="XP_022837004.1">
    <property type="nucleotide sequence ID" value="XM_022981236.1"/>
</dbReference>
<proteinExistence type="predicted"/>
<protein>
    <submittedName>
        <fullName evidence="2">Uncharacterized protein LOC111364391</fullName>
    </submittedName>
</protein>
<reference evidence="2" key="1">
    <citation type="submission" date="2025-08" db="UniProtKB">
        <authorList>
            <consortium name="RefSeq"/>
        </authorList>
    </citation>
    <scope>IDENTIFICATION</scope>
    <source>
        <strain evidence="2">Ishihara</strain>
        <tissue evidence="2">Whole body</tissue>
    </source>
</reference>
<evidence type="ECO:0000313" key="1">
    <source>
        <dbReference type="Proteomes" id="UP000301870"/>
    </source>
</evidence>
<accession>A0A9J7ERS1</accession>
<dbReference type="Gene3D" id="3.30.420.10">
    <property type="entry name" value="Ribonuclease H-like superfamily/Ribonuclease H"/>
    <property type="match status" value="1"/>
</dbReference>
<dbReference type="OrthoDB" id="8033604at2759"/>
<keyword evidence="1" id="KW-1185">Reference proteome</keyword>
<name>A0A9J7ERS1_SPOLT</name>
<dbReference type="PANTHER" id="PTHR47331">
    <property type="entry name" value="PHD-TYPE DOMAIN-CONTAINING PROTEIN"/>
    <property type="match status" value="1"/>
</dbReference>
<dbReference type="GeneID" id="111364391"/>
<gene>
    <name evidence="2" type="primary">LOC111364391</name>
</gene>
<dbReference type="GO" id="GO:0003676">
    <property type="term" value="F:nucleic acid binding"/>
    <property type="evidence" value="ECO:0007669"/>
    <property type="project" value="InterPro"/>
</dbReference>
<dbReference type="AlphaFoldDB" id="A0A9J7ERS1"/>
<dbReference type="InterPro" id="IPR036397">
    <property type="entry name" value="RNaseH_sf"/>
</dbReference>
<dbReference type="Proteomes" id="UP000301870">
    <property type="component" value="Unplaced"/>
</dbReference>